<gene>
    <name evidence="2" type="ORF">GZ78_24340</name>
</gene>
<accession>A0A081N992</accession>
<dbReference type="Pfam" id="PF16074">
    <property type="entry name" value="PilW"/>
    <property type="match status" value="1"/>
</dbReference>
<organism evidence="2 3">
    <name type="scientific">Endozoicomonas numazuensis</name>
    <dbReference type="NCBI Taxonomy" id="1137799"/>
    <lineage>
        <taxon>Bacteria</taxon>
        <taxon>Pseudomonadati</taxon>
        <taxon>Pseudomonadota</taxon>
        <taxon>Gammaproteobacteria</taxon>
        <taxon>Oceanospirillales</taxon>
        <taxon>Endozoicomonadaceae</taxon>
        <taxon>Endozoicomonas</taxon>
    </lineage>
</organism>
<keyword evidence="3" id="KW-1185">Reference proteome</keyword>
<dbReference type="OrthoDB" id="5296662at2"/>
<evidence type="ECO:0000313" key="3">
    <source>
        <dbReference type="Proteomes" id="UP000028073"/>
    </source>
</evidence>
<evidence type="ECO:0008006" key="4">
    <source>
        <dbReference type="Google" id="ProtNLM"/>
    </source>
</evidence>
<dbReference type="InterPro" id="IPR032092">
    <property type="entry name" value="PilW"/>
</dbReference>
<dbReference type="InterPro" id="IPR012902">
    <property type="entry name" value="N_methyl_site"/>
</dbReference>
<protein>
    <recommendedName>
        <fullName evidence="4">Pilus assembly protein PilW</fullName>
    </recommendedName>
</protein>
<evidence type="ECO:0000256" key="1">
    <source>
        <dbReference type="SAM" id="Phobius"/>
    </source>
</evidence>
<feature type="transmembrane region" description="Helical" evidence="1">
    <location>
        <begin position="12"/>
        <end position="35"/>
    </location>
</feature>
<dbReference type="GO" id="GO:0043683">
    <property type="term" value="P:type IV pilus assembly"/>
    <property type="evidence" value="ECO:0007669"/>
    <property type="project" value="InterPro"/>
</dbReference>
<dbReference type="AlphaFoldDB" id="A0A081N992"/>
<name>A0A081N992_9GAMM</name>
<reference evidence="2 3" key="1">
    <citation type="submission" date="2014-06" db="EMBL/GenBank/DDBJ databases">
        <title>Whole Genome Sequences of Three Symbiotic Endozoicomonas Bacteria.</title>
        <authorList>
            <person name="Neave M.J."/>
            <person name="Apprill A."/>
            <person name="Voolstra C.R."/>
        </authorList>
    </citation>
    <scope>NUCLEOTIDE SEQUENCE [LARGE SCALE GENOMIC DNA]</scope>
    <source>
        <strain evidence="2 3">DSM 25634</strain>
    </source>
</reference>
<dbReference type="RefSeq" id="WP_034841246.1">
    <property type="nucleotide sequence ID" value="NZ_JOKH01000007.1"/>
</dbReference>
<sequence length="351" mass="38254">MIRQLVKQAGLSLVEMMVAMLLGLILIAGIGHLFLSANRTYMLQDELSRIQENARFAIDLIARDIRMAGSTGCPFSAELANAIFTGTNDRTWMAHFDKGILGIPLANNSHIDSSAISESIVIHRVDQENALTVTSHNTGTARMTLSVPHGFTQGDLLAAVRSDCQGVSVFKAGANTSGSTVSHESASSGSLYNCTSQLGGTYNCLTSAGDAKVENHTGSNVYPLSSVAYYLRESNGVPNLYRRFSGETSSGAINFAEALLEGVEGLNLRYGYDSDADGIANQYRTASDIGLFSMDWRNVTSVRMEILVRSFQEVTDTPQSYFFAGNRITPNDNYLRRTFVLTMELRNRIPQ</sequence>
<dbReference type="Proteomes" id="UP000028073">
    <property type="component" value="Unassembled WGS sequence"/>
</dbReference>
<keyword evidence="1" id="KW-1133">Transmembrane helix</keyword>
<comment type="caution">
    <text evidence="2">The sequence shown here is derived from an EMBL/GenBank/DDBJ whole genome shotgun (WGS) entry which is preliminary data.</text>
</comment>
<evidence type="ECO:0000313" key="2">
    <source>
        <dbReference type="EMBL" id="KEQ15015.1"/>
    </source>
</evidence>
<dbReference type="Pfam" id="PF07963">
    <property type="entry name" value="N_methyl"/>
    <property type="match status" value="1"/>
</dbReference>
<dbReference type="EMBL" id="JOKH01000007">
    <property type="protein sequence ID" value="KEQ15015.1"/>
    <property type="molecule type" value="Genomic_DNA"/>
</dbReference>
<keyword evidence="1" id="KW-0472">Membrane</keyword>
<keyword evidence="1" id="KW-0812">Transmembrane</keyword>
<dbReference type="STRING" id="1137799.GZ78_24340"/>
<dbReference type="eggNOG" id="COG4966">
    <property type="taxonomic scope" value="Bacteria"/>
</dbReference>
<proteinExistence type="predicted"/>
<dbReference type="PROSITE" id="PS00409">
    <property type="entry name" value="PROKAR_NTER_METHYL"/>
    <property type="match status" value="1"/>
</dbReference>